<dbReference type="PANTHER" id="PTHR11523">
    <property type="entry name" value="SODIUM/POTASSIUM-DEPENDENT ATPASE BETA SUBUNIT"/>
    <property type="match status" value="1"/>
</dbReference>
<dbReference type="PANTHER" id="PTHR11523:SF46">
    <property type="entry name" value="SODIUM_POTASSIUM-TRANSPORTING ATPASE SUBUNIT BETA-2"/>
    <property type="match status" value="1"/>
</dbReference>
<keyword evidence="6 7" id="KW-0472">Membrane</keyword>
<comment type="caution">
    <text evidence="8">The sequence shown here is derived from an EMBL/GenBank/DDBJ whole genome shotgun (WGS) entry which is preliminary data.</text>
</comment>
<evidence type="ECO:0000256" key="4">
    <source>
        <dbReference type="ARBA" id="ARBA00022968"/>
    </source>
</evidence>
<comment type="subcellular location">
    <subcellularLocation>
        <location evidence="1">Membrane</location>
        <topology evidence="1">Single-pass type II membrane protein</topology>
    </subcellularLocation>
</comment>
<comment type="similarity">
    <text evidence="2">Belongs to the X(+)/potassium ATPases subunit beta family.</text>
</comment>
<dbReference type="Pfam" id="PF00287">
    <property type="entry name" value="Na_K-ATPase"/>
    <property type="match status" value="1"/>
</dbReference>
<dbReference type="InterPro" id="IPR000402">
    <property type="entry name" value="Na/K_ATPase_sub_beta"/>
</dbReference>
<keyword evidence="9" id="KW-1185">Reference proteome</keyword>
<evidence type="ECO:0008006" key="10">
    <source>
        <dbReference type="Google" id="ProtNLM"/>
    </source>
</evidence>
<evidence type="ECO:0000256" key="7">
    <source>
        <dbReference type="SAM" id="Phobius"/>
    </source>
</evidence>
<gene>
    <name evidence="8" type="ORF">ANN_05323</name>
</gene>
<evidence type="ECO:0000313" key="9">
    <source>
        <dbReference type="Proteomes" id="UP001148838"/>
    </source>
</evidence>
<reference evidence="8 9" key="1">
    <citation type="journal article" date="2022" name="Allergy">
        <title>Genome assembly and annotation of Periplaneta americana reveal a comprehensive cockroach allergen profile.</title>
        <authorList>
            <person name="Wang L."/>
            <person name="Xiong Q."/>
            <person name="Saelim N."/>
            <person name="Wang L."/>
            <person name="Nong W."/>
            <person name="Wan A.T."/>
            <person name="Shi M."/>
            <person name="Liu X."/>
            <person name="Cao Q."/>
            <person name="Hui J.H.L."/>
            <person name="Sookrung N."/>
            <person name="Leung T.F."/>
            <person name="Tungtrongchitr A."/>
            <person name="Tsui S.K.W."/>
        </authorList>
    </citation>
    <scope>NUCLEOTIDE SEQUENCE [LARGE SCALE GENOMIC DNA]</scope>
    <source>
        <strain evidence="8">PWHHKU_190912</strain>
    </source>
</reference>
<accession>A0ABQ8TBP8</accession>
<dbReference type="InterPro" id="IPR038702">
    <property type="entry name" value="Na/K_ATPase_sub_beta_sf"/>
</dbReference>
<organism evidence="8 9">
    <name type="scientific">Periplaneta americana</name>
    <name type="common">American cockroach</name>
    <name type="synonym">Blatta americana</name>
    <dbReference type="NCBI Taxonomy" id="6978"/>
    <lineage>
        <taxon>Eukaryota</taxon>
        <taxon>Metazoa</taxon>
        <taxon>Ecdysozoa</taxon>
        <taxon>Arthropoda</taxon>
        <taxon>Hexapoda</taxon>
        <taxon>Insecta</taxon>
        <taxon>Pterygota</taxon>
        <taxon>Neoptera</taxon>
        <taxon>Polyneoptera</taxon>
        <taxon>Dictyoptera</taxon>
        <taxon>Blattodea</taxon>
        <taxon>Blattoidea</taxon>
        <taxon>Blattidae</taxon>
        <taxon>Blattinae</taxon>
        <taxon>Periplaneta</taxon>
    </lineage>
</organism>
<feature type="transmembrane region" description="Helical" evidence="7">
    <location>
        <begin position="12"/>
        <end position="43"/>
    </location>
</feature>
<keyword evidence="5 7" id="KW-1133">Transmembrane helix</keyword>
<keyword evidence="4" id="KW-0735">Signal-anchor</keyword>
<evidence type="ECO:0000256" key="1">
    <source>
        <dbReference type="ARBA" id="ARBA00004606"/>
    </source>
</evidence>
<evidence type="ECO:0000256" key="2">
    <source>
        <dbReference type="ARBA" id="ARBA00005876"/>
    </source>
</evidence>
<dbReference type="EMBL" id="JAJSOF020000013">
    <property type="protein sequence ID" value="KAJ4443648.1"/>
    <property type="molecule type" value="Genomic_DNA"/>
</dbReference>
<evidence type="ECO:0000313" key="8">
    <source>
        <dbReference type="EMBL" id="KAJ4443648.1"/>
    </source>
</evidence>
<sequence>MQINITKLSWKLLFRYCLVSVVIIVLGVLFCILVALLCAYFIYRVFFAHVPHWQQDDFYIESIPGLRYGPPDKDGEDTLIHFSISPDRYLGWTKVMEEATRGTVCRNKTLSRILPNVTAYLKPSNNSVECDFEKPPKPGKVCIQDISKWFPCVKENYFGYHKATPCVFLRFNKIANWTPQFYSNVTELPPDMPETLKLVISRQYKIYRSLMKTIWVSCSGETPMDVEHIGPVHYIPWQGFPGYFFPYNNTPNYLSPMVAVSFERPMVGVAISVECRLWAPNIEYDQEKGVGFVKFQLMID</sequence>
<dbReference type="Gene3D" id="2.60.40.1660">
    <property type="entry name" value="Na, k-atpase alpha subunit"/>
    <property type="match status" value="1"/>
</dbReference>
<evidence type="ECO:0000256" key="5">
    <source>
        <dbReference type="ARBA" id="ARBA00022989"/>
    </source>
</evidence>
<name>A0ABQ8TBP8_PERAM</name>
<keyword evidence="3 7" id="KW-0812">Transmembrane</keyword>
<evidence type="ECO:0000256" key="3">
    <source>
        <dbReference type="ARBA" id="ARBA00022692"/>
    </source>
</evidence>
<dbReference type="Proteomes" id="UP001148838">
    <property type="component" value="Unassembled WGS sequence"/>
</dbReference>
<protein>
    <recommendedName>
        <fullName evidence="10">Sodium/potassium-transporting ATPase subunit beta-2</fullName>
    </recommendedName>
</protein>
<evidence type="ECO:0000256" key="6">
    <source>
        <dbReference type="ARBA" id="ARBA00023136"/>
    </source>
</evidence>
<proteinExistence type="inferred from homology"/>